<name>A0A8H3QS91_9GLOM</name>
<feature type="signal peptide" evidence="1">
    <location>
        <begin position="1"/>
        <end position="25"/>
    </location>
</feature>
<dbReference type="Proteomes" id="UP000615446">
    <property type="component" value="Unassembled WGS sequence"/>
</dbReference>
<feature type="chain" id="PRO_5034704342" evidence="1">
    <location>
        <begin position="26"/>
        <end position="77"/>
    </location>
</feature>
<evidence type="ECO:0000313" key="3">
    <source>
        <dbReference type="Proteomes" id="UP000615446"/>
    </source>
</evidence>
<gene>
    <name evidence="2" type="ORF">RCL2_001647900</name>
</gene>
<organism evidence="2 3">
    <name type="scientific">Rhizophagus clarus</name>
    <dbReference type="NCBI Taxonomy" id="94130"/>
    <lineage>
        <taxon>Eukaryota</taxon>
        <taxon>Fungi</taxon>
        <taxon>Fungi incertae sedis</taxon>
        <taxon>Mucoromycota</taxon>
        <taxon>Glomeromycotina</taxon>
        <taxon>Glomeromycetes</taxon>
        <taxon>Glomerales</taxon>
        <taxon>Glomeraceae</taxon>
        <taxon>Rhizophagus</taxon>
    </lineage>
</organism>
<proteinExistence type="predicted"/>
<evidence type="ECO:0000256" key="1">
    <source>
        <dbReference type="SAM" id="SignalP"/>
    </source>
</evidence>
<protein>
    <submittedName>
        <fullName evidence="2">Uncharacterized protein</fullName>
    </submittedName>
</protein>
<keyword evidence="1" id="KW-0732">Signal</keyword>
<dbReference type="EMBL" id="BLAL01000189">
    <property type="protein sequence ID" value="GES89587.1"/>
    <property type="molecule type" value="Genomic_DNA"/>
</dbReference>
<sequence>MNKAALGYILVEIVFLVFLDGFVEELEGDLNLLVKTLEMTEGVLHHGFNQIVAEDSVGMRHYLREILMFWTVSNCST</sequence>
<comment type="caution">
    <text evidence="2">The sequence shown here is derived from an EMBL/GenBank/DDBJ whole genome shotgun (WGS) entry which is preliminary data.</text>
</comment>
<reference evidence="2" key="1">
    <citation type="submission" date="2019-10" db="EMBL/GenBank/DDBJ databases">
        <title>Conservation and host-specific expression of non-tandemly repeated heterogenous ribosome RNA gene in arbuscular mycorrhizal fungi.</title>
        <authorList>
            <person name="Maeda T."/>
            <person name="Kobayashi Y."/>
            <person name="Nakagawa T."/>
            <person name="Ezawa T."/>
            <person name="Yamaguchi K."/>
            <person name="Bino T."/>
            <person name="Nishimoto Y."/>
            <person name="Shigenobu S."/>
            <person name="Kawaguchi M."/>
        </authorList>
    </citation>
    <scope>NUCLEOTIDE SEQUENCE</scope>
    <source>
        <strain evidence="2">HR1</strain>
    </source>
</reference>
<dbReference type="AlphaFoldDB" id="A0A8H3QS91"/>
<accession>A0A8H3QS91</accession>
<evidence type="ECO:0000313" key="2">
    <source>
        <dbReference type="EMBL" id="GES89587.1"/>
    </source>
</evidence>